<dbReference type="AlphaFoldDB" id="A0A0C6P273"/>
<evidence type="ECO:0000313" key="5">
    <source>
        <dbReference type="Proteomes" id="UP000007564"/>
    </source>
</evidence>
<dbReference type="InterPro" id="IPR023631">
    <property type="entry name" value="Amidase_dom"/>
</dbReference>
<evidence type="ECO:0000256" key="1">
    <source>
        <dbReference type="ARBA" id="ARBA00009199"/>
    </source>
</evidence>
<dbReference type="KEGG" id="bbh:BN112_1952"/>
<dbReference type="PANTHER" id="PTHR11895">
    <property type="entry name" value="TRANSAMIDASE"/>
    <property type="match status" value="1"/>
</dbReference>
<dbReference type="GO" id="GO:0003824">
    <property type="term" value="F:catalytic activity"/>
    <property type="evidence" value="ECO:0007669"/>
    <property type="project" value="InterPro"/>
</dbReference>
<organism evidence="4 5">
    <name type="scientific">Bordetella bronchiseptica 253</name>
    <dbReference type="NCBI Taxonomy" id="568707"/>
    <lineage>
        <taxon>Bacteria</taxon>
        <taxon>Pseudomonadati</taxon>
        <taxon>Pseudomonadota</taxon>
        <taxon>Betaproteobacteria</taxon>
        <taxon>Burkholderiales</taxon>
        <taxon>Alcaligenaceae</taxon>
        <taxon>Bordetella</taxon>
    </lineage>
</organism>
<feature type="compositionally biased region" description="Polar residues" evidence="2">
    <location>
        <begin position="1"/>
        <end position="11"/>
    </location>
</feature>
<gene>
    <name evidence="4" type="ORF">BN112_1952</name>
</gene>
<protein>
    <submittedName>
        <fullName evidence="4">Putative amidase</fullName>
    </submittedName>
</protein>
<dbReference type="EMBL" id="HE965806">
    <property type="protein sequence ID" value="CCJ53869.1"/>
    <property type="molecule type" value="Genomic_DNA"/>
</dbReference>
<dbReference type="PANTHER" id="PTHR11895:SF7">
    <property type="entry name" value="GLUTAMYL-TRNA(GLN) AMIDOTRANSFERASE SUBUNIT A, MITOCHONDRIAL"/>
    <property type="match status" value="1"/>
</dbReference>
<dbReference type="Proteomes" id="UP000007564">
    <property type="component" value="Chromosome"/>
</dbReference>
<dbReference type="SUPFAM" id="SSF75304">
    <property type="entry name" value="Amidase signature (AS) enzymes"/>
    <property type="match status" value="1"/>
</dbReference>
<dbReference type="InterPro" id="IPR000120">
    <property type="entry name" value="Amidase"/>
</dbReference>
<feature type="domain" description="Amidase" evidence="3">
    <location>
        <begin position="55"/>
        <end position="442"/>
    </location>
</feature>
<evidence type="ECO:0000313" key="4">
    <source>
        <dbReference type="EMBL" id="CCJ53869.1"/>
    </source>
</evidence>
<sequence length="460" mass="50556">MNEAFSTQGVVSMSEERTVSQPAERRPAPSRIAALTVEQGLREMEAGKLSSEQWTQACLERIASRNPVVKAWVYVNADKALERARLVDREGRRQRLDGVPLGLKDIIDTADMPTELGDPEIFPGRRPAEDAAVTRLMRELGVVLLGKNTVSRHSIMLPGPARNPHDPSRTPGASSAGSAAAVADFQTPISLGTQTGGSIVRPSTFCGAVGFKPTIDTLPYAGLRRYSRPLDTLGAIARSVADLSILFGEALGDPRFDSELAVRRDFTVGVWRPLGWDDAEPCVREAFDDAVARLQQAGVRVKVLDMPKIFTQIADDHDIIMAYDLARSFKEIRRDHHDKCDPALLEYLDKGDRDTAQDYARTLDLADACRRAFLDVARDVDVLATPATLGEAPDVSDTGSNIFIRIWTLLHNPSLTLPIARGPRDLPVGLQLVGFQKEDARFLYWARCVESILGTRVHDV</sequence>
<proteinExistence type="inferred from homology"/>
<feature type="region of interest" description="Disordered" evidence="2">
    <location>
        <begin position="1"/>
        <end position="28"/>
    </location>
</feature>
<evidence type="ECO:0000259" key="3">
    <source>
        <dbReference type="Pfam" id="PF01425"/>
    </source>
</evidence>
<evidence type="ECO:0000256" key="2">
    <source>
        <dbReference type="SAM" id="MobiDB-lite"/>
    </source>
</evidence>
<dbReference type="Gene3D" id="3.90.1300.10">
    <property type="entry name" value="Amidase signature (AS) domain"/>
    <property type="match status" value="1"/>
</dbReference>
<reference evidence="4 5" key="1">
    <citation type="journal article" date="2012" name="BMC Genomics">
        <title>Comparative genomics of the classical Bordetella subspecies: the evolution and exchange of virulence-associated diversity amongst closely related pathogens.</title>
        <authorList>
            <person name="Park J."/>
            <person name="Zhang Y."/>
            <person name="Buboltz A.M."/>
            <person name="Zhang X."/>
            <person name="Schuster S.C."/>
            <person name="Ahuja U."/>
            <person name="Liu M."/>
            <person name="Miller J.F."/>
            <person name="Sebaihia M."/>
            <person name="Bentley S.D."/>
            <person name="Parkhill J."/>
            <person name="Harvill E.T."/>
        </authorList>
    </citation>
    <scope>NUCLEOTIDE SEQUENCE [LARGE SCALE GENOMIC DNA]</scope>
    <source>
        <strain evidence="4 5">253</strain>
    </source>
</reference>
<dbReference type="InterPro" id="IPR036928">
    <property type="entry name" value="AS_sf"/>
</dbReference>
<comment type="similarity">
    <text evidence="1">Belongs to the amidase family.</text>
</comment>
<accession>A0A0C6P273</accession>
<dbReference type="RefSeq" id="WP_015064262.1">
    <property type="nucleotide sequence ID" value="NC_019382.1"/>
</dbReference>
<feature type="compositionally biased region" description="Basic and acidic residues" evidence="2">
    <location>
        <begin position="14"/>
        <end position="27"/>
    </location>
</feature>
<dbReference type="OrthoDB" id="8641877at2"/>
<feature type="region of interest" description="Disordered" evidence="2">
    <location>
        <begin position="158"/>
        <end position="179"/>
    </location>
</feature>
<name>A0A0C6P273_BORBO</name>
<dbReference type="Pfam" id="PF01425">
    <property type="entry name" value="Amidase"/>
    <property type="match status" value="1"/>
</dbReference>
<dbReference type="HOGENOM" id="CLU_009600_0_0_4"/>